<organism evidence="1 2">
    <name type="scientific">Cohnella phaseoli</name>
    <dbReference type="NCBI Taxonomy" id="456490"/>
    <lineage>
        <taxon>Bacteria</taxon>
        <taxon>Bacillati</taxon>
        <taxon>Bacillota</taxon>
        <taxon>Bacilli</taxon>
        <taxon>Bacillales</taxon>
        <taxon>Paenibacillaceae</taxon>
        <taxon>Cohnella</taxon>
    </lineage>
</organism>
<dbReference type="RefSeq" id="WP_116062692.1">
    <property type="nucleotide sequence ID" value="NZ_QRDZ01000018.1"/>
</dbReference>
<accession>A0A3D9IX99</accession>
<proteinExistence type="predicted"/>
<sequence>MFNNPVLPDEDMAYTILADLKRVTREYATAATESACPVVRQMFTQLLDDTLKLQGELFSAMQQNNMYNLPSQALKPDIDKQLKSYQQTQQKTSQFVQQTQSAQANMAMNAQNGAQAPAYQ</sequence>
<evidence type="ECO:0000313" key="2">
    <source>
        <dbReference type="Proteomes" id="UP000256977"/>
    </source>
</evidence>
<evidence type="ECO:0000313" key="1">
    <source>
        <dbReference type="EMBL" id="RED66460.1"/>
    </source>
</evidence>
<reference evidence="1 2" key="1">
    <citation type="submission" date="2018-07" db="EMBL/GenBank/DDBJ databases">
        <title>Genomic Encyclopedia of Type Strains, Phase III (KMG-III): the genomes of soil and plant-associated and newly described type strains.</title>
        <authorList>
            <person name="Whitman W."/>
        </authorList>
    </citation>
    <scope>NUCLEOTIDE SEQUENCE [LARGE SCALE GENOMIC DNA]</scope>
    <source>
        <strain evidence="1 2">CECT 7287</strain>
    </source>
</reference>
<dbReference type="EMBL" id="QRDZ01000018">
    <property type="protein sequence ID" value="RED66460.1"/>
    <property type="molecule type" value="Genomic_DNA"/>
</dbReference>
<dbReference type="Pfam" id="PF07875">
    <property type="entry name" value="Coat_F"/>
    <property type="match status" value="1"/>
</dbReference>
<keyword evidence="2" id="KW-1185">Reference proteome</keyword>
<dbReference type="Proteomes" id="UP000256977">
    <property type="component" value="Unassembled WGS sequence"/>
</dbReference>
<keyword evidence="1" id="KW-0167">Capsid protein</keyword>
<gene>
    <name evidence="1" type="ORF">DFP98_11883</name>
</gene>
<name>A0A3D9IX99_9BACL</name>
<dbReference type="InterPro" id="IPR012347">
    <property type="entry name" value="Ferritin-like"/>
</dbReference>
<dbReference type="AlphaFoldDB" id="A0A3D9IX99"/>
<dbReference type="OrthoDB" id="2382401at2"/>
<comment type="caution">
    <text evidence="1">The sequence shown here is derived from an EMBL/GenBank/DDBJ whole genome shotgun (WGS) entry which is preliminary data.</text>
</comment>
<keyword evidence="1" id="KW-0946">Virion</keyword>
<dbReference type="Gene3D" id="1.20.1260.10">
    <property type="match status" value="1"/>
</dbReference>
<dbReference type="InterPro" id="IPR012851">
    <property type="entry name" value="Spore_coat_CotF-like"/>
</dbReference>
<protein>
    <submittedName>
        <fullName evidence="1">Spore coat protein F</fullName>
    </submittedName>
</protein>